<dbReference type="SUPFAM" id="SSF48371">
    <property type="entry name" value="ARM repeat"/>
    <property type="match status" value="1"/>
</dbReference>
<dbReference type="GeneID" id="17322585"/>
<accession>R7QAH5</accession>
<dbReference type="InterPro" id="IPR011009">
    <property type="entry name" value="Kinase-like_dom_sf"/>
</dbReference>
<feature type="binding site" evidence="6">
    <location>
        <position position="47"/>
    </location>
    <ligand>
        <name>ATP</name>
        <dbReference type="ChEBI" id="CHEBI:30616"/>
    </ligand>
</feature>
<evidence type="ECO:0000313" key="9">
    <source>
        <dbReference type="EMBL" id="CDF35049.1"/>
    </source>
</evidence>
<organism evidence="9 10">
    <name type="scientific">Chondrus crispus</name>
    <name type="common">Carrageen Irish moss</name>
    <name type="synonym">Polymorpha crispa</name>
    <dbReference type="NCBI Taxonomy" id="2769"/>
    <lineage>
        <taxon>Eukaryota</taxon>
        <taxon>Rhodophyta</taxon>
        <taxon>Florideophyceae</taxon>
        <taxon>Rhodymeniophycidae</taxon>
        <taxon>Gigartinales</taxon>
        <taxon>Gigartinaceae</taxon>
        <taxon>Chondrus</taxon>
    </lineage>
</organism>
<dbReference type="Proteomes" id="UP000012073">
    <property type="component" value="Unassembled WGS sequence"/>
</dbReference>
<dbReference type="PhylomeDB" id="R7QAH5"/>
<reference evidence="10" key="1">
    <citation type="journal article" date="2013" name="Proc. Natl. Acad. Sci. U.S.A.">
        <title>Genome structure and metabolic features in the red seaweed Chondrus crispus shed light on evolution of the Archaeplastida.</title>
        <authorList>
            <person name="Collen J."/>
            <person name="Porcel B."/>
            <person name="Carre W."/>
            <person name="Ball S.G."/>
            <person name="Chaparro C."/>
            <person name="Tonon T."/>
            <person name="Barbeyron T."/>
            <person name="Michel G."/>
            <person name="Noel B."/>
            <person name="Valentin K."/>
            <person name="Elias M."/>
            <person name="Artiguenave F."/>
            <person name="Arun A."/>
            <person name="Aury J.M."/>
            <person name="Barbosa-Neto J.F."/>
            <person name="Bothwell J.H."/>
            <person name="Bouget F.Y."/>
            <person name="Brillet L."/>
            <person name="Cabello-Hurtado F."/>
            <person name="Capella-Gutierrez S."/>
            <person name="Charrier B."/>
            <person name="Cladiere L."/>
            <person name="Cock J.M."/>
            <person name="Coelho S.M."/>
            <person name="Colleoni C."/>
            <person name="Czjzek M."/>
            <person name="Da Silva C."/>
            <person name="Delage L."/>
            <person name="Denoeud F."/>
            <person name="Deschamps P."/>
            <person name="Dittami S.M."/>
            <person name="Gabaldon T."/>
            <person name="Gachon C.M."/>
            <person name="Groisillier A."/>
            <person name="Herve C."/>
            <person name="Jabbari K."/>
            <person name="Katinka M."/>
            <person name="Kloareg B."/>
            <person name="Kowalczyk N."/>
            <person name="Labadie K."/>
            <person name="Leblanc C."/>
            <person name="Lopez P.J."/>
            <person name="McLachlan D.H."/>
            <person name="Meslet-Cladiere L."/>
            <person name="Moustafa A."/>
            <person name="Nehr Z."/>
            <person name="Nyvall Collen P."/>
            <person name="Panaud O."/>
            <person name="Partensky F."/>
            <person name="Poulain J."/>
            <person name="Rensing S.A."/>
            <person name="Rousvoal S."/>
            <person name="Samson G."/>
            <person name="Symeonidi A."/>
            <person name="Weissenbach J."/>
            <person name="Zambounis A."/>
            <person name="Wincker P."/>
            <person name="Boyen C."/>
        </authorList>
    </citation>
    <scope>NUCLEOTIDE SEQUENCE [LARGE SCALE GENOMIC DNA]</scope>
    <source>
        <strain evidence="10">cv. Stackhouse</strain>
    </source>
</reference>
<dbReference type="Gramene" id="CDF35049">
    <property type="protein sequence ID" value="CDF35049"/>
    <property type="gene ID" value="CHC_T00009411001"/>
</dbReference>
<dbReference type="EMBL" id="HG001716">
    <property type="protein sequence ID" value="CDF35049.1"/>
    <property type="molecule type" value="Genomic_DNA"/>
</dbReference>
<keyword evidence="1 9" id="KW-0723">Serine/threonine-protein kinase</keyword>
<dbReference type="Pfam" id="PF00069">
    <property type="entry name" value="Pkinase"/>
    <property type="match status" value="1"/>
</dbReference>
<dbReference type="PROSITE" id="PS50011">
    <property type="entry name" value="PROTEIN_KINASE_DOM"/>
    <property type="match status" value="1"/>
</dbReference>
<dbReference type="RefSeq" id="XP_005714868.1">
    <property type="nucleotide sequence ID" value="XM_005714811.1"/>
</dbReference>
<evidence type="ECO:0000256" key="5">
    <source>
        <dbReference type="ARBA" id="ARBA00022840"/>
    </source>
</evidence>
<dbReference type="InterPro" id="IPR011989">
    <property type="entry name" value="ARM-like"/>
</dbReference>
<dbReference type="InterPro" id="IPR000719">
    <property type="entry name" value="Prot_kinase_dom"/>
</dbReference>
<dbReference type="PROSITE" id="PS00107">
    <property type="entry name" value="PROTEIN_KINASE_ATP"/>
    <property type="match status" value="1"/>
</dbReference>
<dbReference type="SMART" id="SM00220">
    <property type="entry name" value="S_TKc"/>
    <property type="match status" value="1"/>
</dbReference>
<evidence type="ECO:0000259" key="8">
    <source>
        <dbReference type="PROSITE" id="PS50011"/>
    </source>
</evidence>
<keyword evidence="3 6" id="KW-0547">Nucleotide-binding</keyword>
<feature type="compositionally biased region" description="Basic and acidic residues" evidence="7">
    <location>
        <begin position="289"/>
        <end position="302"/>
    </location>
</feature>
<feature type="domain" description="Protein kinase" evidence="8">
    <location>
        <begin position="18"/>
        <end position="284"/>
    </location>
</feature>
<dbReference type="KEGG" id="ccp:CHC_T00009411001"/>
<dbReference type="InterPro" id="IPR017441">
    <property type="entry name" value="Protein_kinase_ATP_BS"/>
</dbReference>
<protein>
    <submittedName>
        <fullName evidence="9">Serine/threonine protein kinase, sepA</fullName>
    </submittedName>
</protein>
<evidence type="ECO:0000256" key="4">
    <source>
        <dbReference type="ARBA" id="ARBA00022777"/>
    </source>
</evidence>
<feature type="region of interest" description="Disordered" evidence="7">
    <location>
        <begin position="289"/>
        <end position="331"/>
    </location>
</feature>
<dbReference type="STRING" id="2769.R7QAH5"/>
<evidence type="ECO:0000256" key="7">
    <source>
        <dbReference type="SAM" id="MobiDB-lite"/>
    </source>
</evidence>
<dbReference type="PANTHER" id="PTHR11584">
    <property type="entry name" value="SERINE/THREONINE PROTEIN KINASE"/>
    <property type="match status" value="1"/>
</dbReference>
<dbReference type="OMA" id="VKQIKLV"/>
<keyword evidence="4 9" id="KW-0418">Kinase</keyword>
<dbReference type="InterPro" id="IPR016024">
    <property type="entry name" value="ARM-type_fold"/>
</dbReference>
<dbReference type="GO" id="GO:0004674">
    <property type="term" value="F:protein serine/threonine kinase activity"/>
    <property type="evidence" value="ECO:0007669"/>
    <property type="project" value="UniProtKB-KW"/>
</dbReference>
<dbReference type="OrthoDB" id="8693905at2759"/>
<dbReference type="Gene3D" id="1.25.10.10">
    <property type="entry name" value="Leucine-rich Repeat Variant"/>
    <property type="match status" value="2"/>
</dbReference>
<feature type="compositionally biased region" description="Acidic residues" evidence="7">
    <location>
        <begin position="343"/>
        <end position="353"/>
    </location>
</feature>
<sequence length="1026" mass="113783">MDESTPRASVLFGRDGSYALLEVIGRGAYGTVYKGIWREVGRHVAVKRVARSRLSPDEDKALQTEIQLFKNLKDTHIVNYIEAVDDPNSEYLDIVMEFVEGGSLHNIVDAIRRSKARGSRVFDEAVVAGYVRQVILGLRYLHKQGVVHRDIKGANILVTKESHVKLADFGVASTKPGADMLHSTNPLDVAGSPYWMAPEIIRLDGASTASDIWSLGCTVIELLTGFPPYYELSDMTALFRIVSDDCPPLPPNLSTECEDFLTKCFNKDVTGRATTDELLRHRWLAREDEPSHSTDFNAKPELDNAEQQPSLRATSGKSGSQRSKQSELSANSQATLGMYEEDGDVDFDDLDFSESDRADGETSAGDGFNDGTGNHLVGEIGFAGEELGGSMGTVEQDASIADGGMQRVSIRDDPFQDIMDDPEVDRERERLRKQKEHWELVKAHARGLGQEDDVHIAACRTLVEMFKGNPEQRYYLIYDPGLLPLLEALESGTARSGRVIEAMLEVSLSLLEDSSTECGTDNSAEQSKKAGAQNTQMSFFGYPRVSDIREDLCLSGFLPIIIRYCQTSYPFSVRRLASRFLANVMRLERTRHMFIACRGFKAFVDLLEPDIVSAGELSTTALEGIDILLSMENQRHKRDFCRRFAWNGLLERITNGITFNMDTLHTLATMRNRDDELRTQVQGHVIKLAALLQTFGARADPFVKEQMIRQSVLDPIVRQIANRDVPVAAALSILCSVRDLSRDPQTHHALQQASAIGTLVEYLSIDQDSVVGTKARHFIISSLHNLCIVSAGRQEAAAQAGLVPHLQRYIRSQDVNLKSLCIDMYSGLACAGPLTRVELSKHNGVEFYIDLMILLSAPGTVRKWQARVLQSLSEWLDDASQSQAVEKCLVLESNCTRMCQTLAQLRIKDVVGVLEPYLKMITISDKVNTVFGARLELVSSMVRWLEEMYHENSGSAGGGPRSRLLLLRTLLAHAQRWEKGSRIAGLIAALRLLLTEVVLVSDEAITVREQASLLLSALDRTGVGLC</sequence>
<keyword evidence="2" id="KW-0808">Transferase</keyword>
<evidence type="ECO:0000313" key="10">
    <source>
        <dbReference type="Proteomes" id="UP000012073"/>
    </source>
</evidence>
<evidence type="ECO:0000256" key="2">
    <source>
        <dbReference type="ARBA" id="ARBA00022679"/>
    </source>
</evidence>
<dbReference type="InterPro" id="IPR008271">
    <property type="entry name" value="Ser/Thr_kinase_AS"/>
</dbReference>
<evidence type="ECO:0000256" key="1">
    <source>
        <dbReference type="ARBA" id="ARBA00022527"/>
    </source>
</evidence>
<dbReference type="SUPFAM" id="SSF56112">
    <property type="entry name" value="Protein kinase-like (PK-like)"/>
    <property type="match status" value="1"/>
</dbReference>
<dbReference type="PANTHER" id="PTHR11584:SF369">
    <property type="entry name" value="MITOGEN-ACTIVATED PROTEIN KINASE KINASE KINASE 19-RELATED"/>
    <property type="match status" value="1"/>
</dbReference>
<feature type="region of interest" description="Disordered" evidence="7">
    <location>
        <begin position="343"/>
        <end position="372"/>
    </location>
</feature>
<evidence type="ECO:0000256" key="3">
    <source>
        <dbReference type="ARBA" id="ARBA00022741"/>
    </source>
</evidence>
<dbReference type="AlphaFoldDB" id="R7QAH5"/>
<dbReference type="GO" id="GO:0005524">
    <property type="term" value="F:ATP binding"/>
    <property type="evidence" value="ECO:0007669"/>
    <property type="project" value="UniProtKB-UniRule"/>
</dbReference>
<proteinExistence type="predicted"/>
<name>R7QAH5_CHOCR</name>
<keyword evidence="5 6" id="KW-0067">ATP-binding</keyword>
<keyword evidence="10" id="KW-1185">Reference proteome</keyword>
<evidence type="ECO:0000256" key="6">
    <source>
        <dbReference type="PROSITE-ProRule" id="PRU10141"/>
    </source>
</evidence>
<dbReference type="PROSITE" id="PS00108">
    <property type="entry name" value="PROTEIN_KINASE_ST"/>
    <property type="match status" value="1"/>
</dbReference>
<dbReference type="Gene3D" id="1.10.510.10">
    <property type="entry name" value="Transferase(Phosphotransferase) domain 1"/>
    <property type="match status" value="1"/>
</dbReference>
<gene>
    <name evidence="9" type="ORF">CHC_T00009411001</name>
</gene>